<feature type="domain" description="Beta-lactamase-related" evidence="2">
    <location>
        <begin position="39"/>
        <end position="335"/>
    </location>
</feature>
<evidence type="ECO:0000259" key="2">
    <source>
        <dbReference type="Pfam" id="PF00144"/>
    </source>
</evidence>
<proteinExistence type="inferred from homology"/>
<sequence>MKKFVLLVFILTSFGFSQSQAQIDSIHQVLAQLPNNAQLSVAIIDGEQVSYYGAKKEDGSIRTIQNNNNVYEIGSITKVMTSTILASLVYEGKIELKKPLQEYVPYPLKHGQKNGNIITIEMLSNHSSGLTRMPSGMIFDLLFRYNNPYVKYDLGRMEKYFKKKMKLNRNPGEKSEYSNIGVAYLGHVLEYVANKPYDELLDHYVISKYNLSETSLDRKIIVDQLVKGIDGDGKVVSNWDLNAFAPAGALLSSVKDMSKFAQANFNNDPILELQRKKTFQYKEDIDIALGWLIFNKDGEKIYWHNGGTGGYTSAMALNIEKKTGAVILSNVSAFVEETRKLDGLSFSLTKLID</sequence>
<reference evidence="3" key="1">
    <citation type="submission" date="2018-05" db="EMBL/GenBank/DDBJ databases">
        <authorList>
            <person name="Lanie J.A."/>
            <person name="Ng W.-L."/>
            <person name="Kazmierczak K.M."/>
            <person name="Andrzejewski T.M."/>
            <person name="Davidsen T.M."/>
            <person name="Wayne K.J."/>
            <person name="Tettelin H."/>
            <person name="Glass J.I."/>
            <person name="Rusch D."/>
            <person name="Podicherti R."/>
            <person name="Tsui H.-C.T."/>
            <person name="Winkler M.E."/>
        </authorList>
    </citation>
    <scope>NUCLEOTIDE SEQUENCE</scope>
</reference>
<organism evidence="3">
    <name type="scientific">marine metagenome</name>
    <dbReference type="NCBI Taxonomy" id="408172"/>
    <lineage>
        <taxon>unclassified sequences</taxon>
        <taxon>metagenomes</taxon>
        <taxon>ecological metagenomes</taxon>
    </lineage>
</organism>
<dbReference type="PANTHER" id="PTHR22935:SF95">
    <property type="entry name" value="BETA-LACTAMASE-LIKE 1-RELATED"/>
    <property type="match status" value="1"/>
</dbReference>
<dbReference type="InterPro" id="IPR001466">
    <property type="entry name" value="Beta-lactam-related"/>
</dbReference>
<dbReference type="Gene3D" id="3.40.710.10">
    <property type="entry name" value="DD-peptidase/beta-lactamase superfamily"/>
    <property type="match status" value="1"/>
</dbReference>
<name>A0A381XZQ5_9ZZZZ</name>
<protein>
    <recommendedName>
        <fullName evidence="2">Beta-lactamase-related domain-containing protein</fullName>
    </recommendedName>
</protein>
<dbReference type="Pfam" id="PF00144">
    <property type="entry name" value="Beta-lactamase"/>
    <property type="match status" value="1"/>
</dbReference>
<dbReference type="InterPro" id="IPR012338">
    <property type="entry name" value="Beta-lactam/transpept-like"/>
</dbReference>
<dbReference type="PANTHER" id="PTHR22935">
    <property type="entry name" value="PENICILLIN-BINDING PROTEIN"/>
    <property type="match status" value="1"/>
</dbReference>
<dbReference type="EMBL" id="UINC01016989">
    <property type="protein sequence ID" value="SVA70306.1"/>
    <property type="molecule type" value="Genomic_DNA"/>
</dbReference>
<dbReference type="SUPFAM" id="SSF56601">
    <property type="entry name" value="beta-lactamase/transpeptidase-like"/>
    <property type="match status" value="1"/>
</dbReference>
<dbReference type="InterPro" id="IPR051478">
    <property type="entry name" value="Beta-lactamase-like_AB/R"/>
</dbReference>
<gene>
    <name evidence="3" type="ORF">METZ01_LOCUS123160</name>
</gene>
<dbReference type="AlphaFoldDB" id="A0A381XZQ5"/>
<accession>A0A381XZQ5</accession>
<evidence type="ECO:0000313" key="3">
    <source>
        <dbReference type="EMBL" id="SVA70306.1"/>
    </source>
</evidence>
<comment type="similarity">
    <text evidence="1">Belongs to the beta-lactamase family.</text>
</comment>
<evidence type="ECO:0000256" key="1">
    <source>
        <dbReference type="ARBA" id="ARBA00038473"/>
    </source>
</evidence>